<evidence type="ECO:0000313" key="2">
    <source>
        <dbReference type="EMBL" id="NKW10842.1"/>
    </source>
</evidence>
<protein>
    <recommendedName>
        <fullName evidence="4">Outer membrane autotransporter</fullName>
    </recommendedName>
</protein>
<gene>
    <name evidence="2" type="ORF">HGG76_21815</name>
</gene>
<evidence type="ECO:0000313" key="3">
    <source>
        <dbReference type="Proteomes" id="UP000558475"/>
    </source>
</evidence>
<dbReference type="Proteomes" id="UP000558475">
    <property type="component" value="Unassembled WGS sequence"/>
</dbReference>
<dbReference type="EMBL" id="JAAXZB010000002">
    <property type="protein sequence ID" value="NKW10842.1"/>
    <property type="molecule type" value="Genomic_DNA"/>
</dbReference>
<dbReference type="AlphaFoldDB" id="A0A7X6JCQ2"/>
<sequence length="104" mass="10199">MKQGSGMLVFNGNGASFTGTTIVENGMLEVGDADSSVAVLGGDVAIGTDGTLRGHGVIIGSVTNQGILRPGGSVGTLTIDGNLVQTANSVLQIDTTPAGRPASS</sequence>
<evidence type="ECO:0008006" key="4">
    <source>
        <dbReference type="Google" id="ProtNLM"/>
    </source>
</evidence>
<proteinExistence type="predicted"/>
<accession>A0A7X6JCQ2</accession>
<dbReference type="SUPFAM" id="SSF51126">
    <property type="entry name" value="Pectin lyase-like"/>
    <property type="match status" value="1"/>
</dbReference>
<dbReference type="NCBIfam" id="TIGR02601">
    <property type="entry name" value="autotrns_rpt"/>
    <property type="match status" value="1"/>
</dbReference>
<evidence type="ECO:0000256" key="1">
    <source>
        <dbReference type="ARBA" id="ARBA00022729"/>
    </source>
</evidence>
<organism evidence="2 3">
    <name type="scientific">Brucella tritici</name>
    <dbReference type="NCBI Taxonomy" id="94626"/>
    <lineage>
        <taxon>Bacteria</taxon>
        <taxon>Pseudomonadati</taxon>
        <taxon>Pseudomonadota</taxon>
        <taxon>Alphaproteobacteria</taxon>
        <taxon>Hyphomicrobiales</taxon>
        <taxon>Brucellaceae</taxon>
        <taxon>Brucella/Ochrobactrum group</taxon>
        <taxon>Brucella</taxon>
    </lineage>
</organism>
<dbReference type="Pfam" id="PF12951">
    <property type="entry name" value="PATR"/>
    <property type="match status" value="1"/>
</dbReference>
<dbReference type="InterPro" id="IPR011050">
    <property type="entry name" value="Pectin_lyase_fold/virulence"/>
</dbReference>
<reference evidence="2 3" key="1">
    <citation type="submission" date="2020-04" db="EMBL/GenBank/DDBJ databases">
        <title>Whole genome sequencing of clinical and environmental type strains of Ochrobactrum.</title>
        <authorList>
            <person name="Dharne M."/>
        </authorList>
    </citation>
    <scope>NUCLEOTIDE SEQUENCE [LARGE SCALE GENOMIC DNA]</scope>
    <source>
        <strain evidence="2 3">DSM 13340</strain>
    </source>
</reference>
<comment type="caution">
    <text evidence="2">The sequence shown here is derived from an EMBL/GenBank/DDBJ whole genome shotgun (WGS) entry which is preliminary data.</text>
</comment>
<name>A0A7X6JCQ2_9HYPH</name>
<keyword evidence="1" id="KW-0732">Signal</keyword>
<dbReference type="InterPro" id="IPR013425">
    <property type="entry name" value="Autotrns_rpt"/>
</dbReference>